<feature type="domain" description="Cyclic nucleotide-binding" evidence="1">
    <location>
        <begin position="7"/>
        <end position="106"/>
    </location>
</feature>
<dbReference type="InterPro" id="IPR000595">
    <property type="entry name" value="cNMP-bd_dom"/>
</dbReference>
<dbReference type="EMBL" id="JACYTQ010000007">
    <property type="protein sequence ID" value="MBD8490566.1"/>
    <property type="molecule type" value="Genomic_DNA"/>
</dbReference>
<organism evidence="2 3">
    <name type="scientific">Echinicola arenosa</name>
    <dbReference type="NCBI Taxonomy" id="2774144"/>
    <lineage>
        <taxon>Bacteria</taxon>
        <taxon>Pseudomonadati</taxon>
        <taxon>Bacteroidota</taxon>
        <taxon>Cytophagia</taxon>
        <taxon>Cytophagales</taxon>
        <taxon>Cyclobacteriaceae</taxon>
        <taxon>Echinicola</taxon>
    </lineage>
</organism>
<dbReference type="Proteomes" id="UP000647133">
    <property type="component" value="Unassembled WGS sequence"/>
</dbReference>
<protein>
    <submittedName>
        <fullName evidence="2">Crp/Fnr family transcriptional regulator</fullName>
    </submittedName>
</protein>
<dbReference type="Pfam" id="PF00027">
    <property type="entry name" value="cNMP_binding"/>
    <property type="match status" value="1"/>
</dbReference>
<keyword evidence="3" id="KW-1185">Reference proteome</keyword>
<proteinExistence type="predicted"/>
<dbReference type="PROSITE" id="PS50042">
    <property type="entry name" value="CNMP_BINDING_3"/>
    <property type="match status" value="1"/>
</dbReference>
<comment type="caution">
    <text evidence="2">The sequence shown here is derived from an EMBL/GenBank/DDBJ whole genome shotgun (WGS) entry which is preliminary data.</text>
</comment>
<evidence type="ECO:0000313" key="2">
    <source>
        <dbReference type="EMBL" id="MBD8490566.1"/>
    </source>
</evidence>
<dbReference type="Gene3D" id="2.60.120.10">
    <property type="entry name" value="Jelly Rolls"/>
    <property type="match status" value="1"/>
</dbReference>
<evidence type="ECO:0000259" key="1">
    <source>
        <dbReference type="PROSITE" id="PS50042"/>
    </source>
</evidence>
<dbReference type="SUPFAM" id="SSF51206">
    <property type="entry name" value="cAMP-binding domain-like"/>
    <property type="match status" value="1"/>
</dbReference>
<name>A0ABR9AQD9_9BACT</name>
<evidence type="ECO:0000313" key="3">
    <source>
        <dbReference type="Proteomes" id="UP000647133"/>
    </source>
</evidence>
<dbReference type="CDD" id="cd00038">
    <property type="entry name" value="CAP_ED"/>
    <property type="match status" value="1"/>
</dbReference>
<sequence>MFLGNFGLSQDSTQQLLDKGTVITIGKNKTFIHEGKIEKHSYLILSGCAKAHLNHDGKDINFWFGFEGDFLFSFNSKIYRQPGYENISTLEECKLWRISNEELNEINHNSLEISNWSRKMTEMELVKTEKRLIDLQTKPAAVRYEELIQNHPGITNRISLGNIASYLGISQVSLSRIRRQQ</sequence>
<reference evidence="2 3" key="1">
    <citation type="submission" date="2020-09" db="EMBL/GenBank/DDBJ databases">
        <title>Echinicola sp. CAU 1574 isolated from sand of Sido Beach.</title>
        <authorList>
            <person name="Kim W."/>
        </authorList>
    </citation>
    <scope>NUCLEOTIDE SEQUENCE [LARGE SCALE GENOMIC DNA]</scope>
    <source>
        <strain evidence="2 3">CAU 1574</strain>
    </source>
</reference>
<accession>A0ABR9AQD9</accession>
<dbReference type="InterPro" id="IPR018490">
    <property type="entry name" value="cNMP-bd_dom_sf"/>
</dbReference>
<dbReference type="InterPro" id="IPR014710">
    <property type="entry name" value="RmlC-like_jellyroll"/>
</dbReference>
<gene>
    <name evidence="2" type="ORF">IFO69_17570</name>
</gene>